<evidence type="ECO:0000313" key="3">
    <source>
        <dbReference type="EMBL" id="UXZ45200.1"/>
    </source>
</evidence>
<reference evidence="3" key="2">
    <citation type="submission" date="2021-08" db="EMBL/GenBank/DDBJ databases">
        <authorList>
            <person name="Yaryura P.M."/>
            <person name="Bianco M.I."/>
            <person name="Morais C."/>
            <person name="Setubal J.C."/>
        </authorList>
    </citation>
    <scope>NUCLEOTIDE SEQUENCE</scope>
    <source>
        <strain evidence="3">AP1</strain>
    </source>
</reference>
<evidence type="ECO:0000313" key="4">
    <source>
        <dbReference type="Proteomes" id="UP000199221"/>
    </source>
</evidence>
<reference evidence="1 5" key="3">
    <citation type="submission" date="2024-01" db="EMBL/GenBank/DDBJ databases">
        <title>Unpublished Manusciprt.</title>
        <authorList>
            <person name="Duman M."/>
            <person name="Valdes E.G."/>
            <person name="Ajmi N."/>
            <person name="Altun S."/>
            <person name="Saticioglu I.B."/>
        </authorList>
    </citation>
    <scope>NUCLEOTIDE SEQUENCE [LARGE SCALE GENOMIC DNA]</scope>
    <source>
        <strain evidence="1 5">139P</strain>
    </source>
</reference>
<dbReference type="KEGG" id="pmos:O165_028305"/>
<dbReference type="EMBL" id="JAZDQQ010000005">
    <property type="protein sequence ID" value="MEE1880085.1"/>
    <property type="molecule type" value="Genomic_DNA"/>
</dbReference>
<gene>
    <name evidence="3" type="ORF">K7K07_24605</name>
    <name evidence="2" type="ORF">SAMN05216230_101698</name>
    <name evidence="1" type="ORF">V0R55_07925</name>
</gene>
<dbReference type="EMBL" id="CP083803">
    <property type="protein sequence ID" value="UXZ45200.1"/>
    <property type="molecule type" value="Genomic_DNA"/>
</dbReference>
<dbReference type="Proteomes" id="UP001209279">
    <property type="component" value="Chromosome"/>
</dbReference>
<dbReference type="AlphaFoldDB" id="A0A1H9BH53"/>
<dbReference type="EMBL" id="FOEQ01000001">
    <property type="protein sequence ID" value="SEP88225.1"/>
    <property type="molecule type" value="Genomic_DNA"/>
</dbReference>
<evidence type="ECO:0000313" key="5">
    <source>
        <dbReference type="Proteomes" id="UP001329505"/>
    </source>
</evidence>
<organism evidence="2 4">
    <name type="scientific">Pseudomonas soli</name>
    <dbReference type="NCBI Taxonomy" id="1306993"/>
    <lineage>
        <taxon>Bacteria</taxon>
        <taxon>Pseudomonadati</taxon>
        <taxon>Pseudomonadota</taxon>
        <taxon>Gammaproteobacteria</taxon>
        <taxon>Pseudomonadales</taxon>
        <taxon>Pseudomonadaceae</taxon>
        <taxon>Pseudomonas</taxon>
    </lineage>
</organism>
<dbReference type="GeneID" id="93675924"/>
<evidence type="ECO:0000313" key="2">
    <source>
        <dbReference type="EMBL" id="SEP88225.1"/>
    </source>
</evidence>
<evidence type="ECO:0008006" key="6">
    <source>
        <dbReference type="Google" id="ProtNLM"/>
    </source>
</evidence>
<proteinExistence type="predicted"/>
<reference evidence="2 4" key="1">
    <citation type="submission" date="2016-10" db="EMBL/GenBank/DDBJ databases">
        <authorList>
            <person name="de Groot N.N."/>
        </authorList>
    </citation>
    <scope>NUCLEOTIDE SEQUENCE [LARGE SCALE GENOMIC DNA]</scope>
    <source>
        <strain evidence="2 4">LMG 27941</strain>
    </source>
</reference>
<name>A0A1H9BH53_9PSED</name>
<dbReference type="Proteomes" id="UP001329505">
    <property type="component" value="Unassembled WGS sequence"/>
</dbReference>
<evidence type="ECO:0000313" key="1">
    <source>
        <dbReference type="EMBL" id="MEE1880085.1"/>
    </source>
</evidence>
<dbReference type="Proteomes" id="UP000199221">
    <property type="component" value="Unassembled WGS sequence"/>
</dbReference>
<sequence length="81" mass="8991">MKKLVPDPPYPIPFVTIISDLDPEEAMAHANKLMHILSDTVHAYTVCQRDARLDVMMDSVEILGQLVISLVRHARAKGAPV</sequence>
<dbReference type="RefSeq" id="WP_023631578.1">
    <property type="nucleotide sequence ID" value="NZ_CATKPM010000022.1"/>
</dbReference>
<keyword evidence="5" id="KW-1185">Reference proteome</keyword>
<protein>
    <recommendedName>
        <fullName evidence="6">DUF3077 domain-containing protein</fullName>
    </recommendedName>
</protein>
<accession>A0A1H9BH53</accession>